<dbReference type="RefSeq" id="WP_153470713.1">
    <property type="nucleotide sequence ID" value="NZ_WBOF01000005.1"/>
</dbReference>
<feature type="coiled-coil region" evidence="1">
    <location>
        <begin position="7"/>
        <end position="90"/>
    </location>
</feature>
<accession>A0A6N7L665</accession>
<comment type="caution">
    <text evidence="2">The sequence shown here is derived from an EMBL/GenBank/DDBJ whole genome shotgun (WGS) entry which is preliminary data.</text>
</comment>
<proteinExistence type="predicted"/>
<keyword evidence="1" id="KW-0175">Coiled coil</keyword>
<evidence type="ECO:0000313" key="3">
    <source>
        <dbReference type="Proteomes" id="UP000450000"/>
    </source>
</evidence>
<sequence>MSTPYDVDNLRRTVQQLQKSVSALDGTESGLRSLREDLESAESSLGSRLDDVEASVEQRRSDISEVEDSISDLESDVADMAKRVAWLERRARAEAGDPVVDLGARNPRINRLVKQVTAGRAAEARLLSSVDRARLEAKVRAFEQTAAARDQALAEVLAATAVLATAGHGTKAFEQAAGRYRTARTRLDTSLFARQRADAAAARTALQRDEKLDQDLAEAVAVGKDALRQLTDLARTRISEAVAGTALLPVWFTAAFGPMPPRSGAERWLARATTTLVYRISYTVTDPVVALGVIPEQATVRQREDYQEAKKPRYR</sequence>
<dbReference type="SUPFAM" id="SSF46579">
    <property type="entry name" value="Prefoldin"/>
    <property type="match status" value="1"/>
</dbReference>
<reference evidence="2 3" key="1">
    <citation type="submission" date="2019-09" db="EMBL/GenBank/DDBJ databases">
        <title>Genome Sequences of Streptomyces kaniharaensis ATCC 21070.</title>
        <authorList>
            <person name="Zhu W."/>
            <person name="De Crecy-Lagard V."/>
            <person name="Richards N.G."/>
        </authorList>
    </citation>
    <scope>NUCLEOTIDE SEQUENCE [LARGE SCALE GENOMIC DNA]</scope>
    <source>
        <strain evidence="2 3">SF-557</strain>
    </source>
</reference>
<dbReference type="OrthoDB" id="4275274at2"/>
<dbReference type="EMBL" id="WBOF01000005">
    <property type="protein sequence ID" value="MQS17563.1"/>
    <property type="molecule type" value="Genomic_DNA"/>
</dbReference>
<evidence type="ECO:0000256" key="1">
    <source>
        <dbReference type="SAM" id="Coils"/>
    </source>
</evidence>
<organism evidence="2 3">
    <name type="scientific">Streptomyces kaniharaensis</name>
    <dbReference type="NCBI Taxonomy" id="212423"/>
    <lineage>
        <taxon>Bacteria</taxon>
        <taxon>Bacillati</taxon>
        <taxon>Actinomycetota</taxon>
        <taxon>Actinomycetes</taxon>
        <taxon>Kitasatosporales</taxon>
        <taxon>Streptomycetaceae</taxon>
        <taxon>Streptomyces</taxon>
    </lineage>
</organism>
<name>A0A6N7L665_9ACTN</name>
<dbReference type="Proteomes" id="UP000450000">
    <property type="component" value="Unassembled WGS sequence"/>
</dbReference>
<evidence type="ECO:0000313" key="2">
    <source>
        <dbReference type="EMBL" id="MQS17563.1"/>
    </source>
</evidence>
<keyword evidence="3" id="KW-1185">Reference proteome</keyword>
<dbReference type="AlphaFoldDB" id="A0A6N7L665"/>
<protein>
    <submittedName>
        <fullName evidence="2">Uncharacterized protein</fullName>
    </submittedName>
</protein>
<gene>
    <name evidence="2" type="ORF">F7Q99_36605</name>
</gene>